<dbReference type="Gene3D" id="3.40.50.300">
    <property type="entry name" value="P-loop containing nucleotide triphosphate hydrolases"/>
    <property type="match status" value="1"/>
</dbReference>
<accession>A0AAW9W9M5</accession>
<feature type="domain" description="Phage terminase large subunit N-terminal" evidence="1">
    <location>
        <begin position="3"/>
        <end position="92"/>
    </location>
</feature>
<organism evidence="2 3">
    <name type="scientific">Streptococcus pneumoniae</name>
    <dbReference type="NCBI Taxonomy" id="1313"/>
    <lineage>
        <taxon>Bacteria</taxon>
        <taxon>Bacillati</taxon>
        <taxon>Bacillota</taxon>
        <taxon>Bacilli</taxon>
        <taxon>Lactobacillales</taxon>
        <taxon>Streptococcaceae</taxon>
        <taxon>Streptococcus</taxon>
    </lineage>
</organism>
<evidence type="ECO:0000313" key="2">
    <source>
        <dbReference type="EMBL" id="MTV78163.1"/>
    </source>
</evidence>
<dbReference type="Proteomes" id="UP000729182">
    <property type="component" value="Unassembled WGS sequence"/>
</dbReference>
<feature type="non-terminal residue" evidence="2">
    <location>
        <position position="92"/>
    </location>
</feature>
<name>A0AAW9W9M5_STREE</name>
<protein>
    <submittedName>
        <fullName evidence="2">PBSX family phage terminase large subunit</fullName>
    </submittedName>
</protein>
<dbReference type="RefSeq" id="WP_230685792.1">
    <property type="nucleotide sequence ID" value="NZ_WNHN01000550.1"/>
</dbReference>
<dbReference type="Pfam" id="PF04466">
    <property type="entry name" value="Terminase_3"/>
    <property type="match status" value="1"/>
</dbReference>
<evidence type="ECO:0000259" key="1">
    <source>
        <dbReference type="Pfam" id="PF04466"/>
    </source>
</evidence>
<dbReference type="InterPro" id="IPR027417">
    <property type="entry name" value="P-loop_NTPase"/>
</dbReference>
<dbReference type="AlphaFoldDB" id="A0AAW9W9M5"/>
<gene>
    <name evidence="2" type="ORF">GM535_13160</name>
</gene>
<comment type="caution">
    <text evidence="2">The sequence shown here is derived from an EMBL/GenBank/DDBJ whole genome shotgun (WGS) entry which is preliminary data.</text>
</comment>
<dbReference type="PANTHER" id="PTHR39184:SF1">
    <property type="entry name" value="PBSX PHAGE TERMINASE LARGE SUBUNIT"/>
    <property type="match status" value="1"/>
</dbReference>
<feature type="non-terminal residue" evidence="2">
    <location>
        <position position="1"/>
    </location>
</feature>
<dbReference type="InterPro" id="IPR035412">
    <property type="entry name" value="Terminase_L_N"/>
</dbReference>
<dbReference type="InterPro" id="IPR052380">
    <property type="entry name" value="Viral_DNA_packaging_terminase"/>
</dbReference>
<reference evidence="2" key="1">
    <citation type="submission" date="2019-11" db="EMBL/GenBank/DDBJ databases">
        <title>Growth characteristics of pneumococcus vary with the chemical composition of the capsule and with environmental conditions.</title>
        <authorList>
            <person name="Tothpal A."/>
            <person name="Desobry K."/>
            <person name="Joshi S."/>
            <person name="Wyllie A.L."/>
            <person name="Weinberger D.M."/>
        </authorList>
    </citation>
    <scope>NUCLEOTIDE SEQUENCE</scope>
    <source>
        <strain evidence="2">Pnumococcus10A</strain>
    </source>
</reference>
<evidence type="ECO:0000313" key="3">
    <source>
        <dbReference type="Proteomes" id="UP000729182"/>
    </source>
</evidence>
<proteinExistence type="predicted"/>
<dbReference type="EMBL" id="WNHN01000550">
    <property type="protein sequence ID" value="MTV78163.1"/>
    <property type="molecule type" value="Genomic_DNA"/>
</dbReference>
<dbReference type="PANTHER" id="PTHR39184">
    <property type="match status" value="1"/>
</dbReference>
<sequence length="92" mass="10808">DVFDKIDFSIRAKGIQNRVILVLNPATKEHFIYKRFFEQRGVQAGTNDIIKDTTYIHTTYLDNYKHLSESFITQVEQMKLSNPNKYNHVIMG</sequence>